<feature type="domain" description="NAD-dependent epimerase/dehydratase" evidence="1">
    <location>
        <begin position="3"/>
        <end position="127"/>
    </location>
</feature>
<dbReference type="Pfam" id="PF01370">
    <property type="entry name" value="Epimerase"/>
    <property type="match status" value="2"/>
</dbReference>
<sequence length="352" mass="36973">MLLVTGGAGFIGSHVVEAAVARGERVRVLDALRPEVHGGARPALPDGVELVRGSVTDASEVRAALDGVSAVCHQAAKVGLGVDFADAPDYAETNVTGTAVLLAAMTAAGVDRLVLASSMVVYGEGRYRDGDRIVLPPPRAVGDLERGVFDPLGADGRPLEPVLVGEEETLDPRNVYADTKLAQEHLASSWTRATGGHAAMLRYHNVFGPRMPRDTPYAGVASIFRSALERGEAPRVFEDGGQRRDFVHVRDVARANLAALDGLAALPSGAARAYNVGSGTPRTVLEFATALADAFGGPAPVVTGEYRLGDVRHITASSARIAEELGWRATEPFDDAVREFATAPLRAAAPRD</sequence>
<keyword evidence="3" id="KW-1185">Reference proteome</keyword>
<gene>
    <name evidence="2" type="ORF">ARHIZOSPH14_24450</name>
</gene>
<reference evidence="2" key="1">
    <citation type="submission" date="2022-12" db="EMBL/GenBank/DDBJ databases">
        <title>Reference genome sequencing for broad-spectrum identification of bacterial and archaeal isolates by mass spectrometry.</title>
        <authorList>
            <person name="Sekiguchi Y."/>
            <person name="Tourlousse D.M."/>
        </authorList>
    </citation>
    <scope>NUCLEOTIDE SEQUENCE</scope>
    <source>
        <strain evidence="2">14</strain>
    </source>
</reference>
<dbReference type="Gene3D" id="3.40.50.720">
    <property type="entry name" value="NAD(P)-binding Rossmann-like Domain"/>
    <property type="match status" value="1"/>
</dbReference>
<dbReference type="InterPro" id="IPR050177">
    <property type="entry name" value="Lipid_A_modif_metabolic_enz"/>
</dbReference>
<evidence type="ECO:0000313" key="2">
    <source>
        <dbReference type="EMBL" id="GLI28203.1"/>
    </source>
</evidence>
<dbReference type="Proteomes" id="UP001144396">
    <property type="component" value="Unassembled WGS sequence"/>
</dbReference>
<organism evidence="2 3">
    <name type="scientific">Agromyces rhizosphaerae</name>
    <dbReference type="NCBI Taxonomy" id="88374"/>
    <lineage>
        <taxon>Bacteria</taxon>
        <taxon>Bacillati</taxon>
        <taxon>Actinomycetota</taxon>
        <taxon>Actinomycetes</taxon>
        <taxon>Micrococcales</taxon>
        <taxon>Microbacteriaceae</taxon>
        <taxon>Agromyces</taxon>
    </lineage>
</organism>
<proteinExistence type="predicted"/>
<comment type="caution">
    <text evidence="2">The sequence shown here is derived from an EMBL/GenBank/DDBJ whole genome shotgun (WGS) entry which is preliminary data.</text>
</comment>
<dbReference type="SUPFAM" id="SSF51735">
    <property type="entry name" value="NAD(P)-binding Rossmann-fold domains"/>
    <property type="match status" value="1"/>
</dbReference>
<dbReference type="InterPro" id="IPR001509">
    <property type="entry name" value="Epimerase_deHydtase"/>
</dbReference>
<evidence type="ECO:0000259" key="1">
    <source>
        <dbReference type="Pfam" id="PF01370"/>
    </source>
</evidence>
<feature type="domain" description="NAD-dependent epimerase/dehydratase" evidence="1">
    <location>
        <begin position="166"/>
        <end position="277"/>
    </location>
</feature>
<dbReference type="InterPro" id="IPR036291">
    <property type="entry name" value="NAD(P)-bd_dom_sf"/>
</dbReference>
<evidence type="ECO:0000313" key="3">
    <source>
        <dbReference type="Proteomes" id="UP001144396"/>
    </source>
</evidence>
<protein>
    <submittedName>
        <fullName evidence="2">NAD-dependent dehydratase</fullName>
    </submittedName>
</protein>
<dbReference type="AlphaFoldDB" id="A0A9W6FSJ1"/>
<accession>A0A9W6FSJ1</accession>
<name>A0A9W6FSJ1_9MICO</name>
<dbReference type="EMBL" id="BSDP01000001">
    <property type="protein sequence ID" value="GLI28203.1"/>
    <property type="molecule type" value="Genomic_DNA"/>
</dbReference>
<dbReference type="PANTHER" id="PTHR43245">
    <property type="entry name" value="BIFUNCTIONAL POLYMYXIN RESISTANCE PROTEIN ARNA"/>
    <property type="match status" value="1"/>
</dbReference>
<dbReference type="PANTHER" id="PTHR43245:SF13">
    <property type="entry name" value="UDP-D-APIOSE_UDP-D-XYLOSE SYNTHASE 2"/>
    <property type="match status" value="1"/>
</dbReference>